<feature type="non-terminal residue" evidence="1">
    <location>
        <position position="1"/>
    </location>
</feature>
<proteinExistence type="predicted"/>
<dbReference type="AlphaFoldDB" id="X0UH84"/>
<name>X0UH84_9ZZZZ</name>
<gene>
    <name evidence="1" type="ORF">S01H1_26722</name>
</gene>
<sequence length="281" mass="31600">EYEAIATQFAPEEIAMLRNYIMVTKNLPSRMIHTRTNTDMAFAKLLGGEHLQRHELLLLQKVFGKDVGAALMGRRTLGKALQDMLVESWGVPKALMASVDLSAPLRQGGLLLWGNPKEGFRNFLPMIKYFFNPKYYDESMALLKSKRHFALLQEANPQLFTGVPSETAMGFLEAEEFFQSRLAEKIPLGIGKLVQASERAFVGYLNNLRYDVGDKYIASWIKHGIKPYGKDFWQTQELAKLLGIFTGRGGLGKFEGAVAGLNLIFFAPRLVASRFQAPFML</sequence>
<accession>X0UH84</accession>
<feature type="non-terminal residue" evidence="1">
    <location>
        <position position="281"/>
    </location>
</feature>
<comment type="caution">
    <text evidence="1">The sequence shown here is derived from an EMBL/GenBank/DDBJ whole genome shotgun (WGS) entry which is preliminary data.</text>
</comment>
<reference evidence="1" key="1">
    <citation type="journal article" date="2014" name="Front. Microbiol.">
        <title>High frequency of phylogenetically diverse reductive dehalogenase-homologous genes in deep subseafloor sedimentary metagenomes.</title>
        <authorList>
            <person name="Kawai M."/>
            <person name="Futagami T."/>
            <person name="Toyoda A."/>
            <person name="Takaki Y."/>
            <person name="Nishi S."/>
            <person name="Hori S."/>
            <person name="Arai W."/>
            <person name="Tsubouchi T."/>
            <person name="Morono Y."/>
            <person name="Uchiyama I."/>
            <person name="Ito T."/>
            <person name="Fujiyama A."/>
            <person name="Inagaki F."/>
            <person name="Takami H."/>
        </authorList>
    </citation>
    <scope>NUCLEOTIDE SEQUENCE</scope>
    <source>
        <strain evidence="1">Expedition CK06-06</strain>
    </source>
</reference>
<evidence type="ECO:0000313" key="1">
    <source>
        <dbReference type="EMBL" id="GAF98661.1"/>
    </source>
</evidence>
<protein>
    <submittedName>
        <fullName evidence="1">Uncharacterized protein</fullName>
    </submittedName>
</protein>
<dbReference type="EMBL" id="BARS01016215">
    <property type="protein sequence ID" value="GAF98661.1"/>
    <property type="molecule type" value="Genomic_DNA"/>
</dbReference>
<organism evidence="1">
    <name type="scientific">marine sediment metagenome</name>
    <dbReference type="NCBI Taxonomy" id="412755"/>
    <lineage>
        <taxon>unclassified sequences</taxon>
        <taxon>metagenomes</taxon>
        <taxon>ecological metagenomes</taxon>
    </lineage>
</organism>